<accession>A0A1G9BSX0</accession>
<dbReference type="InterPro" id="IPR022419">
    <property type="entry name" value="Porphobilin_deaminase_cofac_BS"/>
</dbReference>
<name>A0A1G9BSX0_9BACL</name>
<reference evidence="12" key="1">
    <citation type="submission" date="2016-10" db="EMBL/GenBank/DDBJ databases">
        <authorList>
            <person name="Varghese N."/>
            <person name="Submissions S."/>
        </authorList>
    </citation>
    <scope>NUCLEOTIDE SEQUENCE [LARGE SCALE GENOMIC DNA]</scope>
    <source>
        <strain evidence="12">CGMCC 1.11012</strain>
    </source>
</reference>
<dbReference type="InterPro" id="IPR022417">
    <property type="entry name" value="Porphobilin_deaminase_N"/>
</dbReference>
<evidence type="ECO:0000256" key="7">
    <source>
        <dbReference type="ARBA" id="ARBA00048169"/>
    </source>
</evidence>
<dbReference type="OrthoDB" id="9810298at2"/>
<proteinExistence type="inferred from homology"/>
<dbReference type="RefSeq" id="WP_090718326.1">
    <property type="nucleotide sequence ID" value="NZ_CBCSKY010000043.1"/>
</dbReference>
<evidence type="ECO:0000256" key="2">
    <source>
        <dbReference type="ARBA" id="ARBA00004735"/>
    </source>
</evidence>
<dbReference type="InterPro" id="IPR036803">
    <property type="entry name" value="Porphobilinogen_deaminase_C_sf"/>
</dbReference>
<gene>
    <name evidence="8" type="primary">hemC</name>
    <name evidence="11" type="ORF">SAMN05216192_14142</name>
</gene>
<dbReference type="PRINTS" id="PR00151">
    <property type="entry name" value="PORPHBDMNASE"/>
</dbReference>
<evidence type="ECO:0000256" key="5">
    <source>
        <dbReference type="ARBA" id="ARBA00022679"/>
    </source>
</evidence>
<feature type="domain" description="Porphobilinogen deaminase N-terminal" evidence="9">
    <location>
        <begin position="4"/>
        <end position="215"/>
    </location>
</feature>
<feature type="domain" description="Porphobilinogen deaminase C-terminal" evidence="10">
    <location>
        <begin position="228"/>
        <end position="332"/>
    </location>
</feature>
<dbReference type="Gene3D" id="3.30.160.40">
    <property type="entry name" value="Porphobilinogen deaminase, C-terminal domain"/>
    <property type="match status" value="1"/>
</dbReference>
<comment type="miscellaneous">
    <text evidence="8">The porphobilinogen subunits are added to the dipyrromethane group.</text>
</comment>
<evidence type="ECO:0000313" key="11">
    <source>
        <dbReference type="EMBL" id="SDK42420.1"/>
    </source>
</evidence>
<comment type="pathway">
    <text evidence="2">Porphyrin-containing compound metabolism; protoporphyrin-IX biosynthesis; coproporphyrinogen-III from 5-aminolevulinate: step 2/4.</text>
</comment>
<dbReference type="EMBL" id="FNDX01000041">
    <property type="protein sequence ID" value="SDK42420.1"/>
    <property type="molecule type" value="Genomic_DNA"/>
</dbReference>
<dbReference type="GO" id="GO:0006782">
    <property type="term" value="P:protoporphyrinogen IX biosynthetic process"/>
    <property type="evidence" value="ECO:0007669"/>
    <property type="project" value="UniProtKB-UniRule"/>
</dbReference>
<dbReference type="GO" id="GO:0004418">
    <property type="term" value="F:hydroxymethylbilane synthase activity"/>
    <property type="evidence" value="ECO:0007669"/>
    <property type="project" value="UniProtKB-UniRule"/>
</dbReference>
<comment type="catalytic activity">
    <reaction evidence="7 8">
        <text>4 porphobilinogen + H2O = hydroxymethylbilane + 4 NH4(+)</text>
        <dbReference type="Rhea" id="RHEA:13185"/>
        <dbReference type="ChEBI" id="CHEBI:15377"/>
        <dbReference type="ChEBI" id="CHEBI:28938"/>
        <dbReference type="ChEBI" id="CHEBI:57845"/>
        <dbReference type="ChEBI" id="CHEBI:58126"/>
        <dbReference type="EC" id="2.5.1.61"/>
    </reaction>
</comment>
<dbReference type="FunFam" id="3.40.190.10:FF:000005">
    <property type="entry name" value="Porphobilinogen deaminase"/>
    <property type="match status" value="1"/>
</dbReference>
<evidence type="ECO:0000256" key="4">
    <source>
        <dbReference type="ARBA" id="ARBA00011245"/>
    </source>
</evidence>
<evidence type="ECO:0000259" key="10">
    <source>
        <dbReference type="Pfam" id="PF03900"/>
    </source>
</evidence>
<dbReference type="HAMAP" id="MF_00260">
    <property type="entry name" value="Porphobil_deam"/>
    <property type="match status" value="1"/>
</dbReference>
<dbReference type="GO" id="GO:0005737">
    <property type="term" value="C:cytoplasm"/>
    <property type="evidence" value="ECO:0007669"/>
    <property type="project" value="UniProtKB-UniRule"/>
</dbReference>
<evidence type="ECO:0000256" key="1">
    <source>
        <dbReference type="ARBA" id="ARBA00002869"/>
    </source>
</evidence>
<comment type="subunit">
    <text evidence="4 8">Monomer.</text>
</comment>
<dbReference type="PANTHER" id="PTHR11557:SF0">
    <property type="entry name" value="PORPHOBILINOGEN DEAMINASE"/>
    <property type="match status" value="1"/>
</dbReference>
<feature type="modified residue" description="S-(dipyrrolylmethanemethyl)cysteine" evidence="8">
    <location>
        <position position="244"/>
    </location>
</feature>
<keyword evidence="12" id="KW-1185">Reference proteome</keyword>
<keyword evidence="6 8" id="KW-0627">Porphyrin biosynthesis</keyword>
<dbReference type="NCBIfam" id="TIGR00212">
    <property type="entry name" value="hemC"/>
    <property type="match status" value="1"/>
</dbReference>
<protein>
    <recommendedName>
        <fullName evidence="8">Porphobilinogen deaminase</fullName>
        <shortName evidence="8">PBG</shortName>
        <ecNumber evidence="8">2.5.1.61</ecNumber>
    </recommendedName>
    <alternativeName>
        <fullName evidence="8">Hydroxymethylbilane synthase</fullName>
        <shortName evidence="8">HMBS</shortName>
    </alternativeName>
    <alternativeName>
        <fullName evidence="8">Pre-uroporphyrinogen synthase</fullName>
    </alternativeName>
</protein>
<evidence type="ECO:0000313" key="12">
    <source>
        <dbReference type="Proteomes" id="UP000199050"/>
    </source>
</evidence>
<evidence type="ECO:0000256" key="6">
    <source>
        <dbReference type="ARBA" id="ARBA00023244"/>
    </source>
</evidence>
<dbReference type="SUPFAM" id="SSF54782">
    <property type="entry name" value="Porphobilinogen deaminase (hydroxymethylbilane synthase), C-terminal domain"/>
    <property type="match status" value="1"/>
</dbReference>
<dbReference type="EC" id="2.5.1.61" evidence="8"/>
<dbReference type="InterPro" id="IPR000860">
    <property type="entry name" value="HemC"/>
</dbReference>
<dbReference type="PANTHER" id="PTHR11557">
    <property type="entry name" value="PORPHOBILINOGEN DEAMINASE"/>
    <property type="match status" value="1"/>
</dbReference>
<comment type="similarity">
    <text evidence="3 8">Belongs to the HMBS family.</text>
</comment>
<dbReference type="STRING" id="1174501.SAMN05216192_14142"/>
<comment type="cofactor">
    <cofactor evidence="8">
        <name>dipyrromethane</name>
        <dbReference type="ChEBI" id="CHEBI:60342"/>
    </cofactor>
    <text evidence="8">Binds 1 dipyrromethane group covalently.</text>
</comment>
<evidence type="ECO:0000256" key="3">
    <source>
        <dbReference type="ARBA" id="ARBA00005638"/>
    </source>
</evidence>
<dbReference type="SUPFAM" id="SSF53850">
    <property type="entry name" value="Periplasmic binding protein-like II"/>
    <property type="match status" value="1"/>
</dbReference>
<evidence type="ECO:0000256" key="8">
    <source>
        <dbReference type="HAMAP-Rule" id="MF_00260"/>
    </source>
</evidence>
<evidence type="ECO:0000259" key="9">
    <source>
        <dbReference type="Pfam" id="PF01379"/>
    </source>
</evidence>
<keyword evidence="5 8" id="KW-0808">Transferase</keyword>
<dbReference type="PIRSF" id="PIRSF001438">
    <property type="entry name" value="4pyrrol_synth_OHMeBilane_synth"/>
    <property type="match status" value="1"/>
</dbReference>
<dbReference type="Gene3D" id="3.40.190.10">
    <property type="entry name" value="Periplasmic binding protein-like II"/>
    <property type="match status" value="2"/>
</dbReference>
<dbReference type="FunFam" id="3.40.190.10:FF:000004">
    <property type="entry name" value="Porphobilinogen deaminase"/>
    <property type="match status" value="1"/>
</dbReference>
<dbReference type="PROSITE" id="PS00533">
    <property type="entry name" value="PORPHOBILINOGEN_DEAM"/>
    <property type="match status" value="1"/>
</dbReference>
<dbReference type="Pfam" id="PF01379">
    <property type="entry name" value="Porphobil_deam"/>
    <property type="match status" value="1"/>
</dbReference>
<dbReference type="Pfam" id="PF03900">
    <property type="entry name" value="Porphobil_deamC"/>
    <property type="match status" value="1"/>
</dbReference>
<comment type="function">
    <text evidence="1 8">Tetrapolymerization of the monopyrrole PBG into the hydroxymethylbilane pre-uroporphyrinogen in several discrete steps.</text>
</comment>
<dbReference type="Proteomes" id="UP000199050">
    <property type="component" value="Unassembled WGS sequence"/>
</dbReference>
<dbReference type="CDD" id="cd13646">
    <property type="entry name" value="PBP2_EcHMBS_like"/>
    <property type="match status" value="1"/>
</dbReference>
<dbReference type="InterPro" id="IPR022418">
    <property type="entry name" value="Porphobilinogen_deaminase_C"/>
</dbReference>
<sequence>MRKIIVGSRQSALALTQTGHVIDDLTRLSEKHGFGFTFEVHKIITKGDRILDVTLSKVGGKGLFVKEIEQAMLDKVIDMAVHSMKDMPSELPEGLINGAVPKRVDPRDCLIATAAASLEELPRGARVGTSSLRRSSQLAALRPDLVIEPVRGNIDSRLKKLENGEYDAILLAAAGLTRMGWQDRVTSYLEPEVCLPAVGQGALGIECREDDSELRKLLALYNDEQTALTVAAERTFLGALNGGCQVPIGAFAVLGAEGKVATAESPEDQEKVAEAVSGKAEESGLAGSNNPAGRVITLTGMVGTPDGSVILKETLTGTDPVQLGEEVARKLIARGAEKILADTRG</sequence>
<organism evidence="11 12">
    <name type="scientific">Paenibacillus typhae</name>
    <dbReference type="NCBI Taxonomy" id="1174501"/>
    <lineage>
        <taxon>Bacteria</taxon>
        <taxon>Bacillati</taxon>
        <taxon>Bacillota</taxon>
        <taxon>Bacilli</taxon>
        <taxon>Bacillales</taxon>
        <taxon>Paenibacillaceae</taxon>
        <taxon>Paenibacillus</taxon>
    </lineage>
</organism>
<dbReference type="AlphaFoldDB" id="A0A1G9BSX0"/>